<evidence type="ECO:0000313" key="10">
    <source>
        <dbReference type="EMBL" id="KAF5549055.1"/>
    </source>
</evidence>
<reference evidence="10 11" key="1">
    <citation type="submission" date="2020-05" db="EMBL/GenBank/DDBJ databases">
        <title>Identification and distribution of gene clusters putatively required for synthesis of sphingolipid metabolism inhibitors in phylogenetically diverse species of the filamentous fungus Fusarium.</title>
        <authorList>
            <person name="Kim H.-S."/>
            <person name="Busman M."/>
            <person name="Brown D.W."/>
            <person name="Divon H."/>
            <person name="Uhlig S."/>
            <person name="Proctor R.H."/>
        </authorList>
    </citation>
    <scope>NUCLEOTIDE SEQUENCE [LARGE SCALE GENOMIC DNA]</scope>
    <source>
        <strain evidence="10 11">NRRL 53147</strain>
    </source>
</reference>
<feature type="region of interest" description="Disordered" evidence="7">
    <location>
        <begin position="1618"/>
        <end position="1640"/>
    </location>
</feature>
<evidence type="ECO:0000256" key="6">
    <source>
        <dbReference type="ARBA" id="ARBA00023136"/>
    </source>
</evidence>
<feature type="transmembrane region" description="Helical" evidence="8">
    <location>
        <begin position="1493"/>
        <end position="1514"/>
    </location>
</feature>
<dbReference type="PROSITE" id="PS50850">
    <property type="entry name" value="MFS"/>
    <property type="match status" value="1"/>
</dbReference>
<evidence type="ECO:0000256" key="7">
    <source>
        <dbReference type="SAM" id="MobiDB-lite"/>
    </source>
</evidence>
<dbReference type="GO" id="GO:0005351">
    <property type="term" value="F:carbohydrate:proton symporter activity"/>
    <property type="evidence" value="ECO:0007669"/>
    <property type="project" value="TreeGrafter"/>
</dbReference>
<feature type="transmembrane region" description="Helical" evidence="8">
    <location>
        <begin position="125"/>
        <end position="147"/>
    </location>
</feature>
<dbReference type="Gene3D" id="1.20.1250.20">
    <property type="entry name" value="MFS general substrate transporter like domains"/>
    <property type="match status" value="1"/>
</dbReference>
<dbReference type="FunFam" id="1.20.1250.20:FF:000078">
    <property type="entry name" value="MFS maltose transporter, putative"/>
    <property type="match status" value="1"/>
</dbReference>
<evidence type="ECO:0000256" key="3">
    <source>
        <dbReference type="ARBA" id="ARBA00022448"/>
    </source>
</evidence>
<accession>A0A8H5N2D1</accession>
<dbReference type="InterPro" id="IPR036259">
    <property type="entry name" value="MFS_trans_sf"/>
</dbReference>
<feature type="transmembrane region" description="Helical" evidence="8">
    <location>
        <begin position="207"/>
        <end position="228"/>
    </location>
</feature>
<keyword evidence="11" id="KW-1185">Reference proteome</keyword>
<organism evidence="10 11">
    <name type="scientific">Fusarium mexicanum</name>
    <dbReference type="NCBI Taxonomy" id="751941"/>
    <lineage>
        <taxon>Eukaryota</taxon>
        <taxon>Fungi</taxon>
        <taxon>Dikarya</taxon>
        <taxon>Ascomycota</taxon>
        <taxon>Pezizomycotina</taxon>
        <taxon>Sordariomycetes</taxon>
        <taxon>Hypocreomycetidae</taxon>
        <taxon>Hypocreales</taxon>
        <taxon>Nectriaceae</taxon>
        <taxon>Fusarium</taxon>
        <taxon>Fusarium fujikuroi species complex</taxon>
    </lineage>
</organism>
<dbReference type="Pfam" id="PF20684">
    <property type="entry name" value="Fung_rhodopsin"/>
    <property type="match status" value="1"/>
</dbReference>
<comment type="subcellular location">
    <subcellularLocation>
        <location evidence="1">Membrane</location>
        <topology evidence="1">Multi-pass membrane protein</topology>
    </subcellularLocation>
</comment>
<evidence type="ECO:0000256" key="2">
    <source>
        <dbReference type="ARBA" id="ARBA00010992"/>
    </source>
</evidence>
<evidence type="ECO:0000256" key="4">
    <source>
        <dbReference type="ARBA" id="ARBA00022692"/>
    </source>
</evidence>
<feature type="transmembrane region" description="Helical" evidence="8">
    <location>
        <begin position="1459"/>
        <end position="1481"/>
    </location>
</feature>
<feature type="transmembrane region" description="Helical" evidence="8">
    <location>
        <begin position="1562"/>
        <end position="1580"/>
    </location>
</feature>
<evidence type="ECO:0000256" key="8">
    <source>
        <dbReference type="SAM" id="Phobius"/>
    </source>
</evidence>
<dbReference type="SUPFAM" id="SSF103473">
    <property type="entry name" value="MFS general substrate transporter"/>
    <property type="match status" value="1"/>
</dbReference>
<dbReference type="Gene3D" id="3.40.50.1820">
    <property type="entry name" value="alpha/beta hydrolase"/>
    <property type="match status" value="1"/>
</dbReference>
<feature type="domain" description="Major facilitator superfamily (MFS) profile" evidence="9">
    <location>
        <begin position="1143"/>
        <end position="1584"/>
    </location>
</feature>
<feature type="transmembrane region" description="Helical" evidence="8">
    <location>
        <begin position="176"/>
        <end position="195"/>
    </location>
</feature>
<feature type="transmembrane region" description="Helical" evidence="8">
    <location>
        <begin position="41"/>
        <end position="60"/>
    </location>
</feature>
<feature type="transmembrane region" description="Helical" evidence="8">
    <location>
        <begin position="1140"/>
        <end position="1156"/>
    </location>
</feature>
<evidence type="ECO:0000259" key="9">
    <source>
        <dbReference type="PROSITE" id="PS50850"/>
    </source>
</evidence>
<evidence type="ECO:0000256" key="1">
    <source>
        <dbReference type="ARBA" id="ARBA00004141"/>
    </source>
</evidence>
<keyword evidence="4 8" id="KW-0812">Transmembrane</keyword>
<keyword evidence="6 8" id="KW-0472">Membrane</keyword>
<dbReference type="InterPro" id="IPR049326">
    <property type="entry name" value="Rhodopsin_dom_fungi"/>
</dbReference>
<comment type="caution">
    <text evidence="10">The sequence shown here is derived from an EMBL/GenBank/DDBJ whole genome shotgun (WGS) entry which is preliminary data.</text>
</comment>
<comment type="similarity">
    <text evidence="2">Belongs to the major facilitator superfamily. Sugar transporter (TC 2.A.1.1) family.</text>
</comment>
<dbReference type="GO" id="GO:0016020">
    <property type="term" value="C:membrane"/>
    <property type="evidence" value="ECO:0007669"/>
    <property type="project" value="UniProtKB-SubCell"/>
</dbReference>
<dbReference type="InterPro" id="IPR050360">
    <property type="entry name" value="MFS_Sugar_Transporters"/>
</dbReference>
<evidence type="ECO:0000256" key="5">
    <source>
        <dbReference type="ARBA" id="ARBA00022989"/>
    </source>
</evidence>
<feature type="transmembrane region" description="Helical" evidence="8">
    <location>
        <begin position="6"/>
        <end position="21"/>
    </location>
</feature>
<sequence>MSSLDAEMWAWYALTLVVVVARMTSRRMLLGSFKRMLADDYLMALTMITYTALLAIVSVLTRTPTNLINPDDHIVLTPEDIKLREYGSKLVLVTEHMQMLTLWGVKGCLLFMYGRLTMSLKQNFLVKLVAGYVVVGFVVMQILWFAAWCRPFNHYWQVPPDDLNCSAETNHMITNAVVNISSDIMIILLPMPVFLQSQLPLKRKIILCGVFALGIFTILAATMSKIYSLGDPFGTEWSYWYIREVSTAVIAANLPLTWTLLQRVFRLGSFHAKYGKSSNQRTGEGTSRFRSAYGNLSSMDRRPKKTTFVEPGMSFSESQEEINGKDIPLKIYQKNEVIVNITTEEASSDKRSPSPPGHTGLERINLREANAHGGSENGDKSANEMELGVVTKPHLKPESTYSASHHPSLAWVIMDAQGSSPIRKKCPPEAINSTGLSVIYEPETDAPIVEQNLKALFKGSASSSRQDGSLTEATSHTTTSQDADALSVFWPADLLPQKCEKARILTFGYDTKVTKYTSGPPNMNSIFSHGKDFLFSLGRMTVRGRPLIFVAHSLGGILVKEMLGLSSNSELKGIVQCTLAMIFLGTPHRGSPELSAIGEWARFILDTFRFQTASAILDTLRLKTTDLERAHEAFYRLWLQYDFRVKTFQEGLGLTGIRLGVLGNKVVPHDSSLIGDPRERAETLQANHMEMSRFRGSQDPNFVKVAAITLVENLRGKNALQSKEWGDQEMETLLTDVLDVLSAEQVPVYIFVDALDELGLEVERDEVAFWTDFLQSYYPSNTRVCLSCRHFPNVSTSGCMEIDLNAYNSPDILKYINLRLERHIQKEEGHWRAELSKEIFLLSTGVFLWVVLVVDDVCAKYDQGYSLRALIRLVEDTPTELKEVYAQILSTLTDGEKVLAMRLFQWATEVTSKEAATSSVNAGAGSLDHEQELDDLVSARQRKMMGDTAKPSKHSSPSEVSQDFHMIETGIGIKRALDGLTDIPSIDPQKFVEAWIANENPGSCSSSLREALNRPTASVSTDVKSQALQDYPALLLYAAYELDYHIRIAGYATSNDMKEKLHRLLQDEELKNRLTALHTKVKGENYRKELENDKSLSSKSSISDNEPILSLRARVKAQRADNASSIMGVFTKFRFFNRRLALSCVLIAVSTFNYGFDNQAFATTQAMDAFDKQFGVWDEKTGKYVLEPSWLSLFNSLNYIGFAAGVLVGTWISSRWGRRWCMFVMSVYAIGTATITVTSFHREQIMAARILNYVYVGMELGVVPTFQSEIVPAQARGFMVGSYQLSLAVGGLVINSICFGTSSLPDNRAWRIPIGMFYIVPSIVVAGIWFVPESPRWLLRKNRVEEARKSLQKIREGAFTDEEIDAEFTELKVSLEQETEQGKFVELVRGINLKRTLIVMAVNFYQQAGGQAFVSQYGTIYVKSLGTINPFGFSLITSAISIVSITCILLWTDIVGRRVLMMASSVTMFAAMMTMGGLGIVSPVDDSRKKGVISMMAVFASGFGMGWAPLVYVVTTELSALRLRDLTSRVGFTTNVIMNFAVNFSIPYLIYDKYAGLNSKVGFIFGGIMATALVFVYFCVPECKGKTLEQVDFLFNQGVPIRQFGIVDAAEMMRATQEGDGLGKVHSDGKDNTVTAEEPV</sequence>
<dbReference type="InterPro" id="IPR005828">
    <property type="entry name" value="MFS_sugar_transport-like"/>
</dbReference>
<feature type="transmembrane region" description="Helical" evidence="8">
    <location>
        <begin position="1190"/>
        <end position="1213"/>
    </location>
</feature>
<feature type="transmembrane region" description="Helical" evidence="8">
    <location>
        <begin position="1220"/>
        <end position="1241"/>
    </location>
</feature>
<dbReference type="InterPro" id="IPR003663">
    <property type="entry name" value="Sugar/inositol_transpt"/>
</dbReference>
<evidence type="ECO:0000313" key="11">
    <source>
        <dbReference type="Proteomes" id="UP000522262"/>
    </source>
</evidence>
<feature type="transmembrane region" description="Helical" evidence="8">
    <location>
        <begin position="1431"/>
        <end position="1452"/>
    </location>
</feature>
<name>A0A8H5N2D1_9HYPO</name>
<dbReference type="NCBIfam" id="TIGR00879">
    <property type="entry name" value="SP"/>
    <property type="match status" value="1"/>
</dbReference>
<dbReference type="SUPFAM" id="SSF53474">
    <property type="entry name" value="alpha/beta-Hydrolases"/>
    <property type="match status" value="1"/>
</dbReference>
<dbReference type="Pfam" id="PF00083">
    <property type="entry name" value="Sugar_tr"/>
    <property type="match status" value="1"/>
</dbReference>
<dbReference type="Proteomes" id="UP000522262">
    <property type="component" value="Unassembled WGS sequence"/>
</dbReference>
<gene>
    <name evidence="10" type="ORF">FMEXI_4397</name>
</gene>
<proteinExistence type="inferred from homology"/>
<dbReference type="PANTHER" id="PTHR48022:SF77">
    <property type="entry name" value="MAJOR FACILITATOR SUPERFAMILY (MFS) PROFILE DOMAIN-CONTAINING PROTEIN"/>
    <property type="match status" value="1"/>
</dbReference>
<dbReference type="InterPro" id="IPR029058">
    <property type="entry name" value="AB_hydrolase_fold"/>
</dbReference>
<protein>
    <submittedName>
        <fullName evidence="10">RGT2-Sensor of high external glucose concentration</fullName>
    </submittedName>
</protein>
<feature type="compositionally biased region" description="Basic and acidic residues" evidence="7">
    <location>
        <begin position="1621"/>
        <end position="1631"/>
    </location>
</feature>
<keyword evidence="5 8" id="KW-1133">Transmembrane helix</keyword>
<keyword evidence="3" id="KW-0813">Transport</keyword>
<feature type="transmembrane region" description="Helical" evidence="8">
    <location>
        <begin position="1526"/>
        <end position="1550"/>
    </location>
</feature>
<dbReference type="PANTHER" id="PTHR48022">
    <property type="entry name" value="PLASTIDIC GLUCOSE TRANSPORTER 4"/>
    <property type="match status" value="1"/>
</dbReference>
<feature type="transmembrane region" description="Helical" evidence="8">
    <location>
        <begin position="1312"/>
        <end position="1331"/>
    </location>
</feature>
<dbReference type="EMBL" id="JAAOAM010000092">
    <property type="protein sequence ID" value="KAF5549055.1"/>
    <property type="molecule type" value="Genomic_DNA"/>
</dbReference>
<feature type="transmembrane region" description="Helical" evidence="8">
    <location>
        <begin position="1281"/>
        <end position="1300"/>
    </location>
</feature>
<dbReference type="InterPro" id="IPR020846">
    <property type="entry name" value="MFS_dom"/>
</dbReference>